<evidence type="ECO:0000256" key="8">
    <source>
        <dbReference type="ARBA" id="ARBA00023065"/>
    </source>
</evidence>
<evidence type="ECO:0000256" key="7">
    <source>
        <dbReference type="ARBA" id="ARBA00022989"/>
    </source>
</evidence>
<evidence type="ECO:0000256" key="12">
    <source>
        <dbReference type="RuleBase" id="RU000483"/>
    </source>
</evidence>
<feature type="transmembrane region" description="Helical" evidence="11">
    <location>
        <begin position="189"/>
        <end position="212"/>
    </location>
</feature>
<dbReference type="HAMAP" id="MF_01393">
    <property type="entry name" value="ATP_synth_a_bact"/>
    <property type="match status" value="1"/>
</dbReference>
<keyword evidence="5 11" id="KW-0812">Transmembrane</keyword>
<feature type="transmembrane region" description="Helical" evidence="11">
    <location>
        <begin position="242"/>
        <end position="260"/>
    </location>
</feature>
<dbReference type="AlphaFoldDB" id="A0A8J3V2S4"/>
<proteinExistence type="inferred from homology"/>
<dbReference type="Pfam" id="PF00119">
    <property type="entry name" value="ATP-synt_A"/>
    <property type="match status" value="1"/>
</dbReference>
<keyword evidence="10 11" id="KW-0066">ATP synthesis</keyword>
<keyword evidence="11" id="KW-1003">Cell membrane</keyword>
<dbReference type="Proteomes" id="UP000605992">
    <property type="component" value="Unassembled WGS sequence"/>
</dbReference>
<protein>
    <recommendedName>
        <fullName evidence="11 12">ATP synthase subunit a</fullName>
    </recommendedName>
    <alternativeName>
        <fullName evidence="11">ATP synthase F0 sector subunit a</fullName>
    </alternativeName>
    <alternativeName>
        <fullName evidence="11">F-ATPase subunit 6</fullName>
    </alternativeName>
</protein>
<dbReference type="GO" id="GO:0046933">
    <property type="term" value="F:proton-transporting ATP synthase activity, rotational mechanism"/>
    <property type="evidence" value="ECO:0007669"/>
    <property type="project" value="UniProtKB-UniRule"/>
</dbReference>
<gene>
    <name evidence="13" type="primary">atpB_1</name>
    <name evidence="11" type="synonym">atpB</name>
    <name evidence="13" type="ORF">Pth03_28660</name>
</gene>
<evidence type="ECO:0000256" key="1">
    <source>
        <dbReference type="ARBA" id="ARBA00004141"/>
    </source>
</evidence>
<evidence type="ECO:0000256" key="10">
    <source>
        <dbReference type="ARBA" id="ARBA00023310"/>
    </source>
</evidence>
<dbReference type="InterPro" id="IPR045083">
    <property type="entry name" value="ATP_synth_F0_asu_bact/mt"/>
</dbReference>
<dbReference type="SUPFAM" id="SSF81336">
    <property type="entry name" value="F1F0 ATP synthase subunit A"/>
    <property type="match status" value="1"/>
</dbReference>
<dbReference type="Gene3D" id="1.20.120.220">
    <property type="entry name" value="ATP synthase, F0 complex, subunit A"/>
    <property type="match status" value="1"/>
</dbReference>
<dbReference type="EMBL" id="BOOR01000018">
    <property type="protein sequence ID" value="GII54477.1"/>
    <property type="molecule type" value="Genomic_DNA"/>
</dbReference>
<evidence type="ECO:0000256" key="9">
    <source>
        <dbReference type="ARBA" id="ARBA00023136"/>
    </source>
</evidence>
<dbReference type="GO" id="GO:0045259">
    <property type="term" value="C:proton-transporting ATP synthase complex"/>
    <property type="evidence" value="ECO:0007669"/>
    <property type="project" value="UniProtKB-KW"/>
</dbReference>
<evidence type="ECO:0000256" key="3">
    <source>
        <dbReference type="ARBA" id="ARBA00022448"/>
    </source>
</evidence>
<keyword evidence="9 11" id="KW-0472">Membrane</keyword>
<reference evidence="13" key="1">
    <citation type="submission" date="2021-01" db="EMBL/GenBank/DDBJ databases">
        <title>Whole genome shotgun sequence of Planotetraspora thailandica NBRC 104271.</title>
        <authorList>
            <person name="Komaki H."/>
            <person name="Tamura T."/>
        </authorList>
    </citation>
    <scope>NUCLEOTIDE SEQUENCE</scope>
    <source>
        <strain evidence="13">NBRC 104271</strain>
    </source>
</reference>
<sequence>MVNVNVPVADEFQAPGVGLFDFPPLWDGAPYWLTKPVLFAVVGVMLVCGLAWAAFARPKLVPRGLQNAGEYAYEFVRDQIARPFLGRDAERWMPLLLSMFVLILLWNLLGVVPLVQFPINSHIAFPVIFALVVYVLKIYLGIRHQGLGGYFKNMMFPPGLPKPLAIALFAPLELLYTFVTAPFTHAVRLFANMFAGHLLLAFFSAAGFWFLIVHPTVPGSVVGVLSVAMAVALTGLEIFIQFLQAFLFTMLAAMFIGGALHPEH</sequence>
<dbReference type="CDD" id="cd00310">
    <property type="entry name" value="ATP-synt_Fo_a_6"/>
    <property type="match status" value="1"/>
</dbReference>
<keyword evidence="7 11" id="KW-1133">Transmembrane helix</keyword>
<dbReference type="NCBIfam" id="TIGR01131">
    <property type="entry name" value="ATP_synt_6_or_A"/>
    <property type="match status" value="1"/>
</dbReference>
<dbReference type="PANTHER" id="PTHR11410">
    <property type="entry name" value="ATP SYNTHASE SUBUNIT A"/>
    <property type="match status" value="1"/>
</dbReference>
<keyword evidence="8 11" id="KW-0406">Ion transport</keyword>
<evidence type="ECO:0000256" key="6">
    <source>
        <dbReference type="ARBA" id="ARBA00022781"/>
    </source>
</evidence>
<name>A0A8J3V2S4_9ACTN</name>
<comment type="similarity">
    <text evidence="2 11 12">Belongs to the ATPase A chain family.</text>
</comment>
<keyword evidence="4 11" id="KW-0138">CF(0)</keyword>
<dbReference type="InterPro" id="IPR000568">
    <property type="entry name" value="ATP_synth_F0_asu"/>
</dbReference>
<comment type="function">
    <text evidence="11 12">Key component of the proton channel; it plays a direct role in the translocation of protons across the membrane.</text>
</comment>
<accession>A0A8J3V2S4</accession>
<dbReference type="PANTHER" id="PTHR11410:SF0">
    <property type="entry name" value="ATP SYNTHASE SUBUNIT A"/>
    <property type="match status" value="1"/>
</dbReference>
<evidence type="ECO:0000256" key="4">
    <source>
        <dbReference type="ARBA" id="ARBA00022547"/>
    </source>
</evidence>
<dbReference type="InterPro" id="IPR035908">
    <property type="entry name" value="F0_ATP_A_sf"/>
</dbReference>
<evidence type="ECO:0000256" key="11">
    <source>
        <dbReference type="HAMAP-Rule" id="MF_01393"/>
    </source>
</evidence>
<comment type="subcellular location">
    <subcellularLocation>
        <location evidence="11 12">Cell membrane</location>
        <topology evidence="11 12">Multi-pass membrane protein</topology>
    </subcellularLocation>
    <subcellularLocation>
        <location evidence="1">Membrane</location>
        <topology evidence="1">Multi-pass membrane protein</topology>
    </subcellularLocation>
</comment>
<evidence type="ECO:0000313" key="13">
    <source>
        <dbReference type="EMBL" id="GII54477.1"/>
    </source>
</evidence>
<feature type="transmembrane region" description="Helical" evidence="11">
    <location>
        <begin position="37"/>
        <end position="56"/>
    </location>
</feature>
<evidence type="ECO:0000256" key="5">
    <source>
        <dbReference type="ARBA" id="ARBA00022692"/>
    </source>
</evidence>
<keyword evidence="6 11" id="KW-0375">Hydrogen ion transport</keyword>
<evidence type="ECO:0000256" key="2">
    <source>
        <dbReference type="ARBA" id="ARBA00006810"/>
    </source>
</evidence>
<dbReference type="InterPro" id="IPR023011">
    <property type="entry name" value="ATP_synth_F0_asu_AS"/>
</dbReference>
<organism evidence="13 14">
    <name type="scientific">Planotetraspora thailandica</name>
    <dbReference type="NCBI Taxonomy" id="487172"/>
    <lineage>
        <taxon>Bacteria</taxon>
        <taxon>Bacillati</taxon>
        <taxon>Actinomycetota</taxon>
        <taxon>Actinomycetes</taxon>
        <taxon>Streptosporangiales</taxon>
        <taxon>Streptosporangiaceae</taxon>
        <taxon>Planotetraspora</taxon>
    </lineage>
</organism>
<keyword evidence="14" id="KW-1185">Reference proteome</keyword>
<feature type="transmembrane region" description="Helical" evidence="11">
    <location>
        <begin position="163"/>
        <end position="183"/>
    </location>
</feature>
<feature type="transmembrane region" description="Helical" evidence="11">
    <location>
        <begin position="123"/>
        <end position="142"/>
    </location>
</feature>
<keyword evidence="3 11" id="KW-0813">Transport</keyword>
<dbReference type="GO" id="GO:0005886">
    <property type="term" value="C:plasma membrane"/>
    <property type="evidence" value="ECO:0007669"/>
    <property type="project" value="UniProtKB-SubCell"/>
</dbReference>
<dbReference type="PRINTS" id="PR00123">
    <property type="entry name" value="ATPASEA"/>
</dbReference>
<feature type="transmembrane region" description="Helical" evidence="11">
    <location>
        <begin position="92"/>
        <end position="117"/>
    </location>
</feature>
<comment type="caution">
    <text evidence="13">The sequence shown here is derived from an EMBL/GenBank/DDBJ whole genome shotgun (WGS) entry which is preliminary data.</text>
</comment>
<feature type="transmembrane region" description="Helical" evidence="11">
    <location>
        <begin position="219"/>
        <end position="236"/>
    </location>
</feature>
<dbReference type="PROSITE" id="PS00449">
    <property type="entry name" value="ATPASE_A"/>
    <property type="match status" value="1"/>
</dbReference>
<evidence type="ECO:0000313" key="14">
    <source>
        <dbReference type="Proteomes" id="UP000605992"/>
    </source>
</evidence>